<dbReference type="GO" id="GO:0016020">
    <property type="term" value="C:membrane"/>
    <property type="evidence" value="ECO:0007669"/>
    <property type="project" value="TreeGrafter"/>
</dbReference>
<dbReference type="Pfam" id="PF06966">
    <property type="entry name" value="DUF1295"/>
    <property type="match status" value="1"/>
</dbReference>
<comment type="caution">
    <text evidence="2">The sequence shown here is derived from an EMBL/GenBank/DDBJ whole genome shotgun (WGS) entry which is preliminary data.</text>
</comment>
<keyword evidence="1" id="KW-1133">Transmembrane helix</keyword>
<reference evidence="2 3" key="1">
    <citation type="submission" date="2019-06" db="EMBL/GenBank/DDBJ databases">
        <title>Sequencing the genomes of 1000 actinobacteria strains.</title>
        <authorList>
            <person name="Klenk H.-P."/>
        </authorList>
    </citation>
    <scope>NUCLEOTIDE SEQUENCE [LARGE SCALE GENOMIC DNA]</scope>
    <source>
        <strain evidence="2 3">DSM 21776</strain>
    </source>
</reference>
<dbReference type="Proteomes" id="UP000320085">
    <property type="component" value="Unassembled WGS sequence"/>
</dbReference>
<dbReference type="PROSITE" id="PS50244">
    <property type="entry name" value="S5A_REDUCTASE"/>
    <property type="match status" value="1"/>
</dbReference>
<sequence length="276" mass="29965">MTEFPWAAVGLNILASIIAVTALMAVVMAVSIRAKNHSIIDIFWGPAFVVVAVVSYLVSAGSEGDSTRRLVVLVLTSVWGLRLGLHIGRRNRGHGEDPRYTALMRHRTGSLVGYLVRKVYGLQGLLVVVVSLPVQVAMYESAPLGVLGGLGIAVWLVGFAFEAVGDQQLARFKAEPANEGRIMDRGLWAWTRHPNYFGDSCVWVGLFLLALGSPVGLLTVVSPIVMTKLLVSYSGKALLEKGMRRKRGAAYDDYIARTSGFFPRPPRRTTRAEGAS</sequence>
<feature type="transmembrane region" description="Helical" evidence="1">
    <location>
        <begin position="39"/>
        <end position="58"/>
    </location>
</feature>
<dbReference type="OrthoDB" id="9779233at2"/>
<feature type="transmembrane region" description="Helical" evidence="1">
    <location>
        <begin position="109"/>
        <end position="132"/>
    </location>
</feature>
<accession>A0A543PRV0</accession>
<feature type="transmembrane region" description="Helical" evidence="1">
    <location>
        <begin position="144"/>
        <end position="164"/>
    </location>
</feature>
<name>A0A543PRV0_9MICO</name>
<evidence type="ECO:0000313" key="2">
    <source>
        <dbReference type="EMBL" id="TQN46802.1"/>
    </source>
</evidence>
<dbReference type="Gene3D" id="1.20.120.1630">
    <property type="match status" value="1"/>
</dbReference>
<keyword evidence="1" id="KW-0472">Membrane</keyword>
<dbReference type="EMBL" id="VFQF01000002">
    <property type="protein sequence ID" value="TQN46802.1"/>
    <property type="molecule type" value="Genomic_DNA"/>
</dbReference>
<feature type="transmembrane region" description="Helical" evidence="1">
    <location>
        <begin position="6"/>
        <end position="32"/>
    </location>
</feature>
<gene>
    <name evidence="2" type="ORF">FHX52_3532</name>
</gene>
<dbReference type="RefSeq" id="WP_141823546.1">
    <property type="nucleotide sequence ID" value="NZ_BAAAQC010000012.1"/>
</dbReference>
<feature type="transmembrane region" description="Helical" evidence="1">
    <location>
        <begin position="202"/>
        <end position="226"/>
    </location>
</feature>
<organism evidence="2 3">
    <name type="scientific">Humibacillus xanthopallidus</name>
    <dbReference type="NCBI Taxonomy" id="412689"/>
    <lineage>
        <taxon>Bacteria</taxon>
        <taxon>Bacillati</taxon>
        <taxon>Actinomycetota</taxon>
        <taxon>Actinomycetes</taxon>
        <taxon>Micrococcales</taxon>
        <taxon>Intrasporangiaceae</taxon>
        <taxon>Humibacillus</taxon>
    </lineage>
</organism>
<protein>
    <submittedName>
        <fullName evidence="2">Steroid 5-alpha reductase family enzyme</fullName>
    </submittedName>
</protein>
<evidence type="ECO:0000313" key="3">
    <source>
        <dbReference type="Proteomes" id="UP000320085"/>
    </source>
</evidence>
<dbReference type="PANTHER" id="PTHR32251">
    <property type="entry name" value="3-OXO-5-ALPHA-STEROID 4-DEHYDROGENASE"/>
    <property type="match status" value="1"/>
</dbReference>
<dbReference type="AlphaFoldDB" id="A0A543PRV0"/>
<keyword evidence="1" id="KW-0812">Transmembrane</keyword>
<evidence type="ECO:0000256" key="1">
    <source>
        <dbReference type="SAM" id="Phobius"/>
    </source>
</evidence>
<dbReference type="PANTHER" id="PTHR32251:SF17">
    <property type="entry name" value="STEROID 5-ALPHA REDUCTASE C-TERMINAL DOMAIN-CONTAINING PROTEIN"/>
    <property type="match status" value="1"/>
</dbReference>
<dbReference type="InterPro" id="IPR010721">
    <property type="entry name" value="UstE-like"/>
</dbReference>
<proteinExistence type="predicted"/>